<dbReference type="SMART" id="SM00729">
    <property type="entry name" value="Elp3"/>
    <property type="match status" value="1"/>
</dbReference>
<evidence type="ECO:0000256" key="11">
    <source>
        <dbReference type="ARBA" id="ARBA00023239"/>
    </source>
</evidence>
<keyword evidence="15" id="KW-1185">Reference proteome</keyword>
<dbReference type="InterPro" id="IPR007197">
    <property type="entry name" value="rSAM"/>
</dbReference>
<dbReference type="InterPro" id="IPR013483">
    <property type="entry name" value="MoaA"/>
</dbReference>
<dbReference type="Proteomes" id="UP000830401">
    <property type="component" value="Chromosome"/>
</dbReference>
<dbReference type="PANTHER" id="PTHR22960">
    <property type="entry name" value="MOLYBDOPTERIN COFACTOR SYNTHESIS PROTEIN A"/>
    <property type="match status" value="1"/>
</dbReference>
<dbReference type="SFLD" id="SFLDG01386">
    <property type="entry name" value="main_SPASM_domain-containing"/>
    <property type="match status" value="1"/>
</dbReference>
<dbReference type="PROSITE" id="PS01305">
    <property type="entry name" value="MOAA_NIFB_PQQE"/>
    <property type="match status" value="1"/>
</dbReference>
<evidence type="ECO:0000256" key="3">
    <source>
        <dbReference type="ARBA" id="ARBA00022485"/>
    </source>
</evidence>
<dbReference type="PROSITE" id="PS51918">
    <property type="entry name" value="RADICAL_SAM"/>
    <property type="match status" value="1"/>
</dbReference>
<evidence type="ECO:0000256" key="2">
    <source>
        <dbReference type="ARBA" id="ARBA00012167"/>
    </source>
</evidence>
<keyword evidence="4" id="KW-0949">S-adenosyl-L-methionine</keyword>
<comment type="cofactor">
    <cofactor evidence="1">
        <name>[4Fe-4S] cluster</name>
        <dbReference type="ChEBI" id="CHEBI:49883"/>
    </cofactor>
</comment>
<keyword evidence="7" id="KW-0408">Iron</keyword>
<dbReference type="InterPro" id="IPR006638">
    <property type="entry name" value="Elp3/MiaA/NifB-like_rSAM"/>
</dbReference>
<organism evidence="14 15">
    <name type="scientific">Hymenobacter volaticus</name>
    <dbReference type="NCBI Taxonomy" id="2932254"/>
    <lineage>
        <taxon>Bacteria</taxon>
        <taxon>Pseudomonadati</taxon>
        <taxon>Bacteroidota</taxon>
        <taxon>Cytophagia</taxon>
        <taxon>Cytophagales</taxon>
        <taxon>Hymenobacteraceae</taxon>
        <taxon>Hymenobacter</taxon>
    </lineage>
</organism>
<dbReference type="Gene3D" id="3.20.20.70">
    <property type="entry name" value="Aldolase class I"/>
    <property type="match status" value="1"/>
</dbReference>
<dbReference type="InterPro" id="IPR058240">
    <property type="entry name" value="rSAM_sf"/>
</dbReference>
<name>A0ABY4G643_9BACT</name>
<protein>
    <recommendedName>
        <fullName evidence="2">GTP 3',8-cyclase</fullName>
        <ecNumber evidence="2">4.1.99.22</ecNumber>
    </recommendedName>
</protein>
<evidence type="ECO:0000256" key="5">
    <source>
        <dbReference type="ARBA" id="ARBA00022723"/>
    </source>
</evidence>
<dbReference type="CDD" id="cd21117">
    <property type="entry name" value="Twitch_MoaA"/>
    <property type="match status" value="1"/>
</dbReference>
<gene>
    <name evidence="14" type="primary">moaA</name>
    <name evidence="14" type="ORF">MUN86_00085</name>
</gene>
<evidence type="ECO:0000313" key="14">
    <source>
        <dbReference type="EMBL" id="UOQ66374.1"/>
    </source>
</evidence>
<evidence type="ECO:0000256" key="9">
    <source>
        <dbReference type="ARBA" id="ARBA00023134"/>
    </source>
</evidence>
<dbReference type="NCBIfam" id="TIGR02666">
    <property type="entry name" value="moaA"/>
    <property type="match status" value="1"/>
</dbReference>
<evidence type="ECO:0000256" key="6">
    <source>
        <dbReference type="ARBA" id="ARBA00022741"/>
    </source>
</evidence>
<keyword evidence="8" id="KW-0411">Iron-sulfur</keyword>
<keyword evidence="10" id="KW-0501">Molybdenum cofactor biosynthesis</keyword>
<keyword evidence="6" id="KW-0547">Nucleotide-binding</keyword>
<evidence type="ECO:0000256" key="8">
    <source>
        <dbReference type="ARBA" id="ARBA00023014"/>
    </source>
</evidence>
<dbReference type="SUPFAM" id="SSF102114">
    <property type="entry name" value="Radical SAM enzymes"/>
    <property type="match status" value="1"/>
</dbReference>
<dbReference type="SFLD" id="SFLDG01383">
    <property type="entry name" value="cyclic_pyranopterin_phosphate"/>
    <property type="match status" value="1"/>
</dbReference>
<dbReference type="GO" id="GO:0061798">
    <property type="term" value="F:GTP 3',8'-cyclase activity"/>
    <property type="evidence" value="ECO:0007669"/>
    <property type="project" value="UniProtKB-EC"/>
</dbReference>
<evidence type="ECO:0000259" key="13">
    <source>
        <dbReference type="PROSITE" id="PS51918"/>
    </source>
</evidence>
<keyword evidence="9" id="KW-0342">GTP-binding</keyword>
<evidence type="ECO:0000256" key="12">
    <source>
        <dbReference type="ARBA" id="ARBA00048697"/>
    </source>
</evidence>
<evidence type="ECO:0000256" key="7">
    <source>
        <dbReference type="ARBA" id="ARBA00023004"/>
    </source>
</evidence>
<dbReference type="SFLD" id="SFLDG01067">
    <property type="entry name" value="SPASM/twitch_domain_containing"/>
    <property type="match status" value="1"/>
</dbReference>
<dbReference type="InterPro" id="IPR013785">
    <property type="entry name" value="Aldolase_TIM"/>
</dbReference>
<dbReference type="EC" id="4.1.99.22" evidence="2"/>
<dbReference type="InterPro" id="IPR040064">
    <property type="entry name" value="MoaA-like"/>
</dbReference>
<reference evidence="14" key="1">
    <citation type="submission" date="2022-04" db="EMBL/GenBank/DDBJ databases">
        <title>Hymenobacter sp. isolated from the air.</title>
        <authorList>
            <person name="Won M."/>
            <person name="Lee C.-M."/>
            <person name="Woen H.-Y."/>
            <person name="Kwon S.-W."/>
        </authorList>
    </citation>
    <scope>NUCLEOTIDE SEQUENCE</scope>
    <source>
        <strain evidence="14">5420S-77</strain>
    </source>
</reference>
<feature type="domain" description="Radical SAM core" evidence="13">
    <location>
        <begin position="12"/>
        <end position="227"/>
    </location>
</feature>
<evidence type="ECO:0000313" key="15">
    <source>
        <dbReference type="Proteomes" id="UP000830401"/>
    </source>
</evidence>
<keyword evidence="5" id="KW-0479">Metal-binding</keyword>
<dbReference type="InterPro" id="IPR010505">
    <property type="entry name" value="MoaA_twitch"/>
</dbReference>
<proteinExistence type="predicted"/>
<evidence type="ECO:0000256" key="10">
    <source>
        <dbReference type="ARBA" id="ARBA00023150"/>
    </source>
</evidence>
<dbReference type="RefSeq" id="WP_245120422.1">
    <property type="nucleotide sequence ID" value="NZ_CP095061.1"/>
</dbReference>
<sequence>MSAVASSVLYDNHGRPLEYVRLAVTDRCNLRCFYCMPEEGIKYMPKQELLTYEEMERLVGLMAKLGVRKVRLTGGEPFVRRDLVPFMARLAALPGIDDLSLTTNGVLTAPYVPDLVRIGVKSVNLSLDTLDRARFARITRRDELPRVMDTFYALLTAGIQVKINAVVMDGQNIEDLVPLTELTRELPVDVRFIEEMPFNGGSHAATPATLPWNHRRIREHLEAYFGAFTQLVGKAGATASEYKVAGHLGRVGIIAAYSRTFCGTCNRIRLTAEGGLKTCLYDQGVLDIRALLRNGSSDAEIVMALTSAFQHRAANGFEAERQRPLHQLSFESMSTIGG</sequence>
<dbReference type="CDD" id="cd01335">
    <property type="entry name" value="Radical_SAM"/>
    <property type="match status" value="1"/>
</dbReference>
<dbReference type="SFLD" id="SFLDS00029">
    <property type="entry name" value="Radical_SAM"/>
    <property type="match status" value="1"/>
</dbReference>
<dbReference type="InterPro" id="IPR000385">
    <property type="entry name" value="MoaA_NifB_PqqE_Fe-S-bd_CS"/>
</dbReference>
<comment type="catalytic activity">
    <reaction evidence="12">
        <text>GTP + AH2 + S-adenosyl-L-methionine = (8S)-3',8-cyclo-7,8-dihydroguanosine 5'-triphosphate + 5'-deoxyadenosine + L-methionine + A + H(+)</text>
        <dbReference type="Rhea" id="RHEA:49576"/>
        <dbReference type="ChEBI" id="CHEBI:13193"/>
        <dbReference type="ChEBI" id="CHEBI:15378"/>
        <dbReference type="ChEBI" id="CHEBI:17319"/>
        <dbReference type="ChEBI" id="CHEBI:17499"/>
        <dbReference type="ChEBI" id="CHEBI:37565"/>
        <dbReference type="ChEBI" id="CHEBI:57844"/>
        <dbReference type="ChEBI" id="CHEBI:59789"/>
        <dbReference type="ChEBI" id="CHEBI:131766"/>
        <dbReference type="EC" id="4.1.99.22"/>
    </reaction>
</comment>
<evidence type="ECO:0000256" key="1">
    <source>
        <dbReference type="ARBA" id="ARBA00001966"/>
    </source>
</evidence>
<dbReference type="Pfam" id="PF04055">
    <property type="entry name" value="Radical_SAM"/>
    <property type="match status" value="1"/>
</dbReference>
<keyword evidence="3" id="KW-0004">4Fe-4S</keyword>
<evidence type="ECO:0000256" key="4">
    <source>
        <dbReference type="ARBA" id="ARBA00022691"/>
    </source>
</evidence>
<dbReference type="InterPro" id="IPR050105">
    <property type="entry name" value="MoCo_biosynth_MoaA/MoaC"/>
</dbReference>
<accession>A0ABY4G643</accession>
<keyword evidence="11 14" id="KW-0456">Lyase</keyword>
<dbReference type="Pfam" id="PF06463">
    <property type="entry name" value="Mob_synth_C"/>
    <property type="match status" value="1"/>
</dbReference>
<dbReference type="EMBL" id="CP095061">
    <property type="protein sequence ID" value="UOQ66374.1"/>
    <property type="molecule type" value="Genomic_DNA"/>
</dbReference>
<dbReference type="PANTHER" id="PTHR22960:SF0">
    <property type="entry name" value="MOLYBDENUM COFACTOR BIOSYNTHESIS PROTEIN 1"/>
    <property type="match status" value="1"/>
</dbReference>